<evidence type="ECO:0000259" key="3">
    <source>
        <dbReference type="PROSITE" id="PS50206"/>
    </source>
</evidence>
<dbReference type="Proteomes" id="UP000275078">
    <property type="component" value="Unassembled WGS sequence"/>
</dbReference>
<evidence type="ECO:0000256" key="1">
    <source>
        <dbReference type="ARBA" id="ARBA00022679"/>
    </source>
</evidence>
<dbReference type="GO" id="GO:0005739">
    <property type="term" value="C:mitochondrion"/>
    <property type="evidence" value="ECO:0007669"/>
    <property type="project" value="TreeGrafter"/>
</dbReference>
<keyword evidence="5" id="KW-1185">Reference proteome</keyword>
<dbReference type="SMART" id="SM00450">
    <property type="entry name" value="RHOD"/>
    <property type="match status" value="2"/>
</dbReference>
<dbReference type="FunFam" id="3.40.250.10:FF:000001">
    <property type="entry name" value="Sulfurtransferase"/>
    <property type="match status" value="1"/>
</dbReference>
<dbReference type="InterPro" id="IPR045078">
    <property type="entry name" value="TST/MPST-like"/>
</dbReference>
<dbReference type="PANTHER" id="PTHR11364">
    <property type="entry name" value="THIOSULFATE SULFERTANSFERASE"/>
    <property type="match status" value="1"/>
</dbReference>
<dbReference type="EMBL" id="ML119669">
    <property type="protein sequence ID" value="RPA82725.1"/>
    <property type="molecule type" value="Genomic_DNA"/>
</dbReference>
<dbReference type="CDD" id="cd01449">
    <property type="entry name" value="TST_Repeat_2"/>
    <property type="match status" value="1"/>
</dbReference>
<dbReference type="PROSITE" id="PS50206">
    <property type="entry name" value="RHODANESE_3"/>
    <property type="match status" value="2"/>
</dbReference>
<sequence>MSTASPPVKPQTFPGFVVSPAELAQALRAGPKPPVHPRIIPLSASWFLPNDTRNGIDDFVSSHIPTSVFFNLDAIADNTSVYPHMLPSASTFSQAMTSLGIQRNDTIVVYDSSETGIFSAPRVAWTLKAFRHPTVHILNNYKEWVRAGFPVTSGPMKNEDRKSKEVYPEVEVEPEYVATFEEIVRLAQGEEKGQVQIVDARPTGRFRGVDPEPREGLSSGHVPGAINLPFFELLDESKKLKDPAALKEVLLAKGINPDPNVRKVLMCGTGVTACIVDAAIELAGIGGKRKVYDGSWTEWASRAKDSEKLIVKDN</sequence>
<keyword evidence="2" id="KW-0677">Repeat</keyword>
<evidence type="ECO:0000313" key="5">
    <source>
        <dbReference type="Proteomes" id="UP000275078"/>
    </source>
</evidence>
<dbReference type="CDD" id="cd01448">
    <property type="entry name" value="TST_Repeat_1"/>
    <property type="match status" value="1"/>
</dbReference>
<dbReference type="AlphaFoldDB" id="A0A3N4I9G2"/>
<reference evidence="4 5" key="1">
    <citation type="journal article" date="2018" name="Nat. Ecol. Evol.">
        <title>Pezizomycetes genomes reveal the molecular basis of ectomycorrhizal truffle lifestyle.</title>
        <authorList>
            <person name="Murat C."/>
            <person name="Payen T."/>
            <person name="Noel B."/>
            <person name="Kuo A."/>
            <person name="Morin E."/>
            <person name="Chen J."/>
            <person name="Kohler A."/>
            <person name="Krizsan K."/>
            <person name="Balestrini R."/>
            <person name="Da Silva C."/>
            <person name="Montanini B."/>
            <person name="Hainaut M."/>
            <person name="Levati E."/>
            <person name="Barry K.W."/>
            <person name="Belfiori B."/>
            <person name="Cichocki N."/>
            <person name="Clum A."/>
            <person name="Dockter R.B."/>
            <person name="Fauchery L."/>
            <person name="Guy J."/>
            <person name="Iotti M."/>
            <person name="Le Tacon F."/>
            <person name="Lindquist E.A."/>
            <person name="Lipzen A."/>
            <person name="Malagnac F."/>
            <person name="Mello A."/>
            <person name="Molinier V."/>
            <person name="Miyauchi S."/>
            <person name="Poulain J."/>
            <person name="Riccioni C."/>
            <person name="Rubini A."/>
            <person name="Sitrit Y."/>
            <person name="Splivallo R."/>
            <person name="Traeger S."/>
            <person name="Wang M."/>
            <person name="Zifcakova L."/>
            <person name="Wipf D."/>
            <person name="Zambonelli A."/>
            <person name="Paolocci F."/>
            <person name="Nowrousian M."/>
            <person name="Ottonello S."/>
            <person name="Baldrian P."/>
            <person name="Spatafora J.W."/>
            <person name="Henrissat B."/>
            <person name="Nagy L.G."/>
            <person name="Aury J.M."/>
            <person name="Wincker P."/>
            <person name="Grigoriev I.V."/>
            <person name="Bonfante P."/>
            <person name="Martin F.M."/>
        </authorList>
    </citation>
    <scope>NUCLEOTIDE SEQUENCE [LARGE SCALE GENOMIC DNA]</scope>
    <source>
        <strain evidence="4 5">RN42</strain>
    </source>
</reference>
<accession>A0A3N4I9G2</accession>
<protein>
    <submittedName>
        <fullName evidence="4">Rhodanese-like protein</fullName>
    </submittedName>
</protein>
<organism evidence="4 5">
    <name type="scientific">Ascobolus immersus RN42</name>
    <dbReference type="NCBI Taxonomy" id="1160509"/>
    <lineage>
        <taxon>Eukaryota</taxon>
        <taxon>Fungi</taxon>
        <taxon>Dikarya</taxon>
        <taxon>Ascomycota</taxon>
        <taxon>Pezizomycotina</taxon>
        <taxon>Pezizomycetes</taxon>
        <taxon>Pezizales</taxon>
        <taxon>Ascobolaceae</taxon>
        <taxon>Ascobolus</taxon>
    </lineage>
</organism>
<keyword evidence="1" id="KW-0808">Transferase</keyword>
<dbReference type="Gene3D" id="3.40.250.10">
    <property type="entry name" value="Rhodanese-like domain"/>
    <property type="match status" value="2"/>
</dbReference>
<evidence type="ECO:0000256" key="2">
    <source>
        <dbReference type="ARBA" id="ARBA00022737"/>
    </source>
</evidence>
<dbReference type="OrthoDB" id="270167at2759"/>
<proteinExistence type="predicted"/>
<dbReference type="InterPro" id="IPR001763">
    <property type="entry name" value="Rhodanese-like_dom"/>
</dbReference>
<feature type="domain" description="Rhodanese" evidence="3">
    <location>
        <begin position="191"/>
        <end position="308"/>
    </location>
</feature>
<dbReference type="GO" id="GO:0004792">
    <property type="term" value="F:thiosulfate-cyanide sulfurtransferase activity"/>
    <property type="evidence" value="ECO:0007669"/>
    <property type="project" value="TreeGrafter"/>
</dbReference>
<gene>
    <name evidence="4" type="ORF">BJ508DRAFT_317990</name>
</gene>
<name>A0A3N4I9G2_ASCIM</name>
<dbReference type="SUPFAM" id="SSF52821">
    <property type="entry name" value="Rhodanese/Cell cycle control phosphatase"/>
    <property type="match status" value="2"/>
</dbReference>
<dbReference type="InterPro" id="IPR036873">
    <property type="entry name" value="Rhodanese-like_dom_sf"/>
</dbReference>
<evidence type="ECO:0000313" key="4">
    <source>
        <dbReference type="EMBL" id="RPA82725.1"/>
    </source>
</evidence>
<feature type="domain" description="Rhodanese" evidence="3">
    <location>
        <begin position="51"/>
        <end position="153"/>
    </location>
</feature>
<dbReference type="PANTHER" id="PTHR11364:SF27">
    <property type="entry name" value="SULFURTRANSFERASE"/>
    <property type="match status" value="1"/>
</dbReference>
<dbReference type="Pfam" id="PF00581">
    <property type="entry name" value="Rhodanese"/>
    <property type="match status" value="1"/>
</dbReference>
<dbReference type="STRING" id="1160509.A0A3N4I9G2"/>